<evidence type="ECO:0000313" key="1">
    <source>
        <dbReference type="EMBL" id="TGY66018.1"/>
    </source>
</evidence>
<protein>
    <submittedName>
        <fullName evidence="1">Transcriptional regulator</fullName>
    </submittedName>
</protein>
<organism evidence="1 2">
    <name type="scientific">Dubosiella muris</name>
    <dbReference type="NCBI Taxonomy" id="3038133"/>
    <lineage>
        <taxon>Bacteria</taxon>
        <taxon>Bacillati</taxon>
        <taxon>Bacillota</taxon>
        <taxon>Erysipelotrichia</taxon>
        <taxon>Erysipelotrichales</taxon>
        <taxon>Erysipelotrichaceae</taxon>
        <taxon>Dubosiella</taxon>
    </lineage>
</organism>
<gene>
    <name evidence="1" type="ORF">E5336_05890</name>
</gene>
<proteinExistence type="predicted"/>
<name>A0AC61R8L5_9FIRM</name>
<comment type="caution">
    <text evidence="1">The sequence shown here is derived from an EMBL/GenBank/DDBJ whole genome shotgun (WGS) entry which is preliminary data.</text>
</comment>
<accession>A0AC61R8L5</accession>
<sequence>MIVFTDETCPMRVACRAIEGKWKLPILYVLCENGTLRYNELKKALGITNVMLSNTLKEMEQEGLVARVQYNEIPPRVEYSLTEVSGALLPIVQAFCAWGETLLSLEETD</sequence>
<reference evidence="1" key="1">
    <citation type="submission" date="2019-04" db="EMBL/GenBank/DDBJ databases">
        <title>Microbes associate with the intestines of laboratory mice.</title>
        <authorList>
            <person name="Navarre W."/>
            <person name="Wong E."/>
            <person name="Huang K."/>
            <person name="Tropini C."/>
            <person name="Ng K."/>
            <person name="Yu B."/>
        </authorList>
    </citation>
    <scope>NUCLEOTIDE SEQUENCE</scope>
    <source>
        <strain evidence="1">NM09_H32</strain>
    </source>
</reference>
<dbReference type="Proteomes" id="UP000308836">
    <property type="component" value="Unassembled WGS sequence"/>
</dbReference>
<evidence type="ECO:0000313" key="2">
    <source>
        <dbReference type="Proteomes" id="UP000308836"/>
    </source>
</evidence>
<keyword evidence="2" id="KW-1185">Reference proteome</keyword>
<dbReference type="EMBL" id="SRYG01000010">
    <property type="protein sequence ID" value="TGY66018.1"/>
    <property type="molecule type" value="Genomic_DNA"/>
</dbReference>